<keyword evidence="2" id="KW-1185">Reference proteome</keyword>
<sequence length="241" mass="27510">MLEDEDGKRQKVNAWEGLALSKESNKMVWSDTQTPFFGSNLIASGWNYLTAPSRLWVGDFIYQRQNSIIKNAREIVSKYDIGLIFLEPQNFLGENDEKVTFSAYGPTSNGAANTYLYNFKKQVIEHIRIGEGYQEWEGASPDYQRSFVEVQQDASRFIGPTNVELYLYDFNNEDLSRFSFFRGNEKNIHDLYLHEPVFSPDGKNVLVTIGGGDGWEINSPGYGLGILIINIDDLLLIYTKE</sequence>
<accession>A0A1C3E9J6</accession>
<dbReference type="AlphaFoldDB" id="A0A1C3E9J6"/>
<reference evidence="1 2" key="1">
    <citation type="submission" date="2016-05" db="EMBL/GenBank/DDBJ databases">
        <title>Genomic Taxonomy of the Vibrionaceae.</title>
        <authorList>
            <person name="Gomez-Gil B."/>
            <person name="Enciso-Ibarra J."/>
        </authorList>
    </citation>
    <scope>NUCLEOTIDE SEQUENCE [LARGE SCALE GENOMIC DNA]</scope>
    <source>
        <strain evidence="1 2">CAIM 1920</strain>
    </source>
</reference>
<dbReference type="STRING" id="1080227.A8L45_21335"/>
<organism evidence="1 2">
    <name type="scientific">Veronia pacifica</name>
    <dbReference type="NCBI Taxonomy" id="1080227"/>
    <lineage>
        <taxon>Bacteria</taxon>
        <taxon>Pseudomonadati</taxon>
        <taxon>Pseudomonadota</taxon>
        <taxon>Gammaproteobacteria</taxon>
        <taxon>Vibrionales</taxon>
        <taxon>Vibrionaceae</taxon>
        <taxon>Veronia</taxon>
    </lineage>
</organism>
<dbReference type="SUPFAM" id="SSF82171">
    <property type="entry name" value="DPP6 N-terminal domain-like"/>
    <property type="match status" value="1"/>
</dbReference>
<evidence type="ECO:0000313" key="2">
    <source>
        <dbReference type="Proteomes" id="UP000094936"/>
    </source>
</evidence>
<dbReference type="Proteomes" id="UP000094936">
    <property type="component" value="Unassembled WGS sequence"/>
</dbReference>
<dbReference type="EMBL" id="LYBM01000060">
    <property type="protein sequence ID" value="ODA29903.1"/>
    <property type="molecule type" value="Genomic_DNA"/>
</dbReference>
<proteinExistence type="predicted"/>
<gene>
    <name evidence="1" type="ORF">A8L45_21335</name>
</gene>
<comment type="caution">
    <text evidence="1">The sequence shown here is derived from an EMBL/GenBank/DDBJ whole genome shotgun (WGS) entry which is preliminary data.</text>
</comment>
<dbReference type="RefSeq" id="WP_068905378.1">
    <property type="nucleotide sequence ID" value="NZ_LYBM01000060.1"/>
</dbReference>
<name>A0A1C3E9J6_9GAMM</name>
<evidence type="ECO:0000313" key="1">
    <source>
        <dbReference type="EMBL" id="ODA29903.1"/>
    </source>
</evidence>
<protein>
    <submittedName>
        <fullName evidence="1">Uncharacterized protein</fullName>
    </submittedName>
</protein>